<reference evidence="2 3" key="1">
    <citation type="submission" date="2021-05" db="EMBL/GenBank/DDBJ databases">
        <title>Genome Assembly of Synthetic Allotetraploid Brassica napus Reveals Homoeologous Exchanges between Subgenomes.</title>
        <authorList>
            <person name="Davis J.T."/>
        </authorList>
    </citation>
    <scope>NUCLEOTIDE SEQUENCE [LARGE SCALE GENOMIC DNA]</scope>
    <source>
        <strain evidence="3">cv. Da-Ae</strain>
        <tissue evidence="2">Seedling</tissue>
    </source>
</reference>
<evidence type="ECO:0000313" key="3">
    <source>
        <dbReference type="Proteomes" id="UP000824890"/>
    </source>
</evidence>
<organism evidence="2 3">
    <name type="scientific">Brassica napus</name>
    <name type="common">Rape</name>
    <dbReference type="NCBI Taxonomy" id="3708"/>
    <lineage>
        <taxon>Eukaryota</taxon>
        <taxon>Viridiplantae</taxon>
        <taxon>Streptophyta</taxon>
        <taxon>Embryophyta</taxon>
        <taxon>Tracheophyta</taxon>
        <taxon>Spermatophyta</taxon>
        <taxon>Magnoliopsida</taxon>
        <taxon>eudicotyledons</taxon>
        <taxon>Gunneridae</taxon>
        <taxon>Pentapetalae</taxon>
        <taxon>rosids</taxon>
        <taxon>malvids</taxon>
        <taxon>Brassicales</taxon>
        <taxon>Brassicaceae</taxon>
        <taxon>Brassiceae</taxon>
        <taxon>Brassica</taxon>
    </lineage>
</organism>
<sequence>MKERVPYSHYMYSSLSSGVRWRVRACTGAGGSVLASLFFSVAAASTVLLPLRYAQVSGLGFGSGDCSDAEGLRLWRFLCFLCFLGEKVELWLGAAVGSLGLDLDRFHLRSGPFLLLVRRRFGLTLLGRRWVSPSGLECHLARAGFSSFSSGAGSPFLARVCVGGSLYHDNVPCALSSHVSWFSSTIKARVGLARGSKGGCLCLLSGLQLCLFTSNPLFLIPWLVHSLEAYVLRLALELARWFSTASSVQVVLVSLTACFERLVFAHIPASLRFA</sequence>
<protein>
    <recommendedName>
        <fullName evidence="4">Transmembrane protein</fullName>
    </recommendedName>
</protein>
<dbReference type="Proteomes" id="UP000824890">
    <property type="component" value="Unassembled WGS sequence"/>
</dbReference>
<dbReference type="EMBL" id="JAGKQM010000013">
    <property type="protein sequence ID" value="KAH0889540.1"/>
    <property type="molecule type" value="Genomic_DNA"/>
</dbReference>
<keyword evidence="3" id="KW-1185">Reference proteome</keyword>
<keyword evidence="1" id="KW-1133">Transmembrane helix</keyword>
<proteinExistence type="predicted"/>
<keyword evidence="1" id="KW-0472">Membrane</keyword>
<evidence type="ECO:0000313" key="2">
    <source>
        <dbReference type="EMBL" id="KAH0889540.1"/>
    </source>
</evidence>
<evidence type="ECO:0008006" key="4">
    <source>
        <dbReference type="Google" id="ProtNLM"/>
    </source>
</evidence>
<keyword evidence="1" id="KW-0812">Transmembrane</keyword>
<evidence type="ECO:0000256" key="1">
    <source>
        <dbReference type="SAM" id="Phobius"/>
    </source>
</evidence>
<comment type="caution">
    <text evidence="2">The sequence shown here is derived from an EMBL/GenBank/DDBJ whole genome shotgun (WGS) entry which is preliminary data.</text>
</comment>
<feature type="transmembrane region" description="Helical" evidence="1">
    <location>
        <begin position="21"/>
        <end position="54"/>
    </location>
</feature>
<gene>
    <name evidence="2" type="ORF">HID58_051969</name>
</gene>
<accession>A0ABQ8ABW8</accession>
<name>A0ABQ8ABW8_BRANA</name>